<dbReference type="PANTHER" id="PTHR22930:SF289">
    <property type="entry name" value="DDE TNP4 DOMAIN-CONTAINING PROTEIN-RELATED"/>
    <property type="match status" value="1"/>
</dbReference>
<comment type="similarity">
    <text evidence="4">Belongs to the HARBI1 family.</text>
</comment>
<evidence type="ECO:0000256" key="11">
    <source>
        <dbReference type="ARBA" id="ARBA00030126"/>
    </source>
</evidence>
<dbReference type="EnsemblMetazoa" id="XM_050658925.1">
    <property type="protein sequence ID" value="XP_050514882.1"/>
    <property type="gene ID" value="LOC126890085"/>
</dbReference>
<evidence type="ECO:0000256" key="4">
    <source>
        <dbReference type="ARBA" id="ARBA00006958"/>
    </source>
</evidence>
<keyword evidence="8" id="KW-0479">Metal-binding</keyword>
<sequence>MLPLYQVMFAEIEEQNRRHDILEQNIERRIMREESDPFSFSDNHFISLYRLTKDMAHYLIDQLLPHMNNSLHPNAVDPRTRIFAALFFFANGSYQRVIGHSHAERMGQTTVSKCIKEVSDLIVHNLSNTWIEFPVTAEAKLAIKTGFMETSQFPGVIGAIDCTHVAILAPRIEEHNYINRKGYHSKNIQLICDSKLVILNVNPRYAGASHDAYIWRRSAIRQELHDCYEAGDTNSWLLGDSGYPLEPWLMTPVQNAADGTPERRYNFRHASARNVIERCNGVLKNRFRCLLGERRLRYDPEKVGTIAVACCVLHNICVKGRLDENDLSEDFLDNQVPEEIEIRANEEDSGTRTRQLLIERYFN</sequence>
<feature type="domain" description="DDE Tnp4" evidence="13">
    <location>
        <begin position="160"/>
        <end position="315"/>
    </location>
</feature>
<accession>A0ABM5KXI0</accession>
<evidence type="ECO:0000256" key="6">
    <source>
        <dbReference type="ARBA" id="ARBA00022490"/>
    </source>
</evidence>
<organism evidence="14 15">
    <name type="scientific">Diabrotica virgifera virgifera</name>
    <name type="common">western corn rootworm</name>
    <dbReference type="NCBI Taxonomy" id="50390"/>
    <lineage>
        <taxon>Eukaryota</taxon>
        <taxon>Metazoa</taxon>
        <taxon>Ecdysozoa</taxon>
        <taxon>Arthropoda</taxon>
        <taxon>Hexapoda</taxon>
        <taxon>Insecta</taxon>
        <taxon>Pterygota</taxon>
        <taxon>Neoptera</taxon>
        <taxon>Endopterygota</taxon>
        <taxon>Coleoptera</taxon>
        <taxon>Polyphaga</taxon>
        <taxon>Cucujiformia</taxon>
        <taxon>Chrysomeloidea</taxon>
        <taxon>Chrysomelidae</taxon>
        <taxon>Galerucinae</taxon>
        <taxon>Diabroticina</taxon>
        <taxon>Diabroticites</taxon>
        <taxon>Diabrotica</taxon>
    </lineage>
</organism>
<dbReference type="GeneID" id="126890085"/>
<evidence type="ECO:0000256" key="8">
    <source>
        <dbReference type="ARBA" id="ARBA00022723"/>
    </source>
</evidence>
<reference evidence="14" key="1">
    <citation type="submission" date="2025-05" db="UniProtKB">
        <authorList>
            <consortium name="EnsemblMetazoa"/>
        </authorList>
    </citation>
    <scope>IDENTIFICATION</scope>
</reference>
<evidence type="ECO:0000256" key="7">
    <source>
        <dbReference type="ARBA" id="ARBA00022722"/>
    </source>
</evidence>
<evidence type="ECO:0000256" key="5">
    <source>
        <dbReference type="ARBA" id="ARBA00015519"/>
    </source>
</evidence>
<keyword evidence="7" id="KW-0540">Nuclease</keyword>
<dbReference type="Pfam" id="PF13359">
    <property type="entry name" value="DDE_Tnp_4"/>
    <property type="match status" value="1"/>
</dbReference>
<evidence type="ECO:0000313" key="14">
    <source>
        <dbReference type="EnsemblMetazoa" id="XP_050514882.1"/>
    </source>
</evidence>
<evidence type="ECO:0000256" key="1">
    <source>
        <dbReference type="ARBA" id="ARBA00001968"/>
    </source>
</evidence>
<evidence type="ECO:0000256" key="3">
    <source>
        <dbReference type="ARBA" id="ARBA00004496"/>
    </source>
</evidence>
<dbReference type="RefSeq" id="XP_050514882.1">
    <property type="nucleotide sequence ID" value="XM_050658925.1"/>
</dbReference>
<name>A0ABM5KXI0_DIAVI</name>
<keyword evidence="6" id="KW-0963">Cytoplasm</keyword>
<dbReference type="Proteomes" id="UP001652700">
    <property type="component" value="Unplaced"/>
</dbReference>
<evidence type="ECO:0000256" key="9">
    <source>
        <dbReference type="ARBA" id="ARBA00022801"/>
    </source>
</evidence>
<proteinExistence type="inferred from homology"/>
<evidence type="ECO:0000313" key="15">
    <source>
        <dbReference type="Proteomes" id="UP001652700"/>
    </source>
</evidence>
<evidence type="ECO:0000259" key="13">
    <source>
        <dbReference type="Pfam" id="PF13359"/>
    </source>
</evidence>
<protein>
    <recommendedName>
        <fullName evidence="5">Putative nuclease HARBI1</fullName>
    </recommendedName>
    <alternativeName>
        <fullName evidence="11">Harbinger transposase-derived nuclease</fullName>
    </alternativeName>
</protein>
<dbReference type="InterPro" id="IPR045249">
    <property type="entry name" value="HARBI1-like"/>
</dbReference>
<dbReference type="PRINTS" id="PR02086">
    <property type="entry name" value="PUTNUCHARBI1"/>
</dbReference>
<evidence type="ECO:0000256" key="2">
    <source>
        <dbReference type="ARBA" id="ARBA00004123"/>
    </source>
</evidence>
<dbReference type="InterPro" id="IPR027806">
    <property type="entry name" value="HARBI1_dom"/>
</dbReference>
<comment type="subcellular location">
    <subcellularLocation>
        <location evidence="3">Cytoplasm</location>
    </subcellularLocation>
    <subcellularLocation>
        <location evidence="2">Nucleus</location>
    </subcellularLocation>
</comment>
<keyword evidence="15" id="KW-1185">Reference proteome</keyword>
<evidence type="ECO:0000256" key="10">
    <source>
        <dbReference type="ARBA" id="ARBA00023242"/>
    </source>
</evidence>
<dbReference type="PANTHER" id="PTHR22930">
    <property type="match status" value="1"/>
</dbReference>
<dbReference type="InterPro" id="IPR026103">
    <property type="entry name" value="HARBI1_animal"/>
</dbReference>
<comment type="cofactor">
    <cofactor evidence="1">
        <name>a divalent metal cation</name>
        <dbReference type="ChEBI" id="CHEBI:60240"/>
    </cofactor>
</comment>
<keyword evidence="9" id="KW-0378">Hydrolase</keyword>
<evidence type="ECO:0000256" key="12">
    <source>
        <dbReference type="ARBA" id="ARBA00045850"/>
    </source>
</evidence>
<keyword evidence="10" id="KW-0539">Nucleus</keyword>
<comment type="function">
    <text evidence="12">Transposase-derived protein that may have nuclease activity. Does not have transposase activity.</text>
</comment>